<proteinExistence type="predicted"/>
<reference evidence="2" key="1">
    <citation type="journal article" date="2023" name="Front. Plant Sci.">
        <title>Chromosomal-level genome assembly of Melastoma candidum provides insights into trichome evolution.</title>
        <authorList>
            <person name="Zhong Y."/>
            <person name="Wu W."/>
            <person name="Sun C."/>
            <person name="Zou P."/>
            <person name="Liu Y."/>
            <person name="Dai S."/>
            <person name="Zhou R."/>
        </authorList>
    </citation>
    <scope>NUCLEOTIDE SEQUENCE [LARGE SCALE GENOMIC DNA]</scope>
</reference>
<dbReference type="EMBL" id="CM042885">
    <property type="protein sequence ID" value="KAI4364883.1"/>
    <property type="molecule type" value="Genomic_DNA"/>
</dbReference>
<name>A0ACB9QMJ5_9MYRT</name>
<accession>A0ACB9QMJ5</accession>
<keyword evidence="2" id="KW-1185">Reference proteome</keyword>
<dbReference type="Proteomes" id="UP001057402">
    <property type="component" value="Chromosome 6"/>
</dbReference>
<comment type="caution">
    <text evidence="1">The sequence shown here is derived from an EMBL/GenBank/DDBJ whole genome shotgun (WGS) entry which is preliminary data.</text>
</comment>
<protein>
    <submittedName>
        <fullName evidence="1">Uncharacterized protein</fullName>
    </submittedName>
</protein>
<gene>
    <name evidence="1" type="ORF">MLD38_020916</name>
</gene>
<evidence type="ECO:0000313" key="1">
    <source>
        <dbReference type="EMBL" id="KAI4364883.1"/>
    </source>
</evidence>
<evidence type="ECO:0000313" key="2">
    <source>
        <dbReference type="Proteomes" id="UP001057402"/>
    </source>
</evidence>
<organism evidence="1 2">
    <name type="scientific">Melastoma candidum</name>
    <dbReference type="NCBI Taxonomy" id="119954"/>
    <lineage>
        <taxon>Eukaryota</taxon>
        <taxon>Viridiplantae</taxon>
        <taxon>Streptophyta</taxon>
        <taxon>Embryophyta</taxon>
        <taxon>Tracheophyta</taxon>
        <taxon>Spermatophyta</taxon>
        <taxon>Magnoliopsida</taxon>
        <taxon>eudicotyledons</taxon>
        <taxon>Gunneridae</taxon>
        <taxon>Pentapetalae</taxon>
        <taxon>rosids</taxon>
        <taxon>malvids</taxon>
        <taxon>Myrtales</taxon>
        <taxon>Melastomataceae</taxon>
        <taxon>Melastomatoideae</taxon>
        <taxon>Melastomateae</taxon>
        <taxon>Melastoma</taxon>
    </lineage>
</organism>
<sequence>MLWTVKESFYEFGHSLRKRFALISWDDFVWFIKRFFLRFVNIQERIACTIYDDCISVLELFVGRKPFHLTRVWNGTNGGILPTLLYGKMVSLVRFNGSNGEQHEHGHASCPLRPISRWLLCPWISHRIAGCLNLITFDFLLLLTNLIYEP</sequence>